<sequence>MANYSRLSTLFSKMEIENISKLPVLFSLNNFSSWSIQFEAFLELVDRNLKIPISDGYFQPKLNGVYKNPSRLNKEEKECYDREKKIKNSKDLWIAIANLYTNDLKYHIDELKAEIMRLNKRCDKFDLLKEENVRLKKEIEDLKNKSKLQEKRTDKDLVDISKEVFKSISKPVECQK</sequence>
<evidence type="ECO:0000256" key="1">
    <source>
        <dbReference type="SAM" id="Coils"/>
    </source>
</evidence>
<accession>A0A5N6NFV2</accession>
<evidence type="ECO:0008006" key="4">
    <source>
        <dbReference type="Google" id="ProtNLM"/>
    </source>
</evidence>
<dbReference type="EMBL" id="SZYD01000012">
    <property type="protein sequence ID" value="KAD4586133.1"/>
    <property type="molecule type" value="Genomic_DNA"/>
</dbReference>
<feature type="coiled-coil region" evidence="1">
    <location>
        <begin position="101"/>
        <end position="152"/>
    </location>
</feature>
<name>A0A5N6NFV2_9ASTR</name>
<proteinExistence type="predicted"/>
<organism evidence="2 3">
    <name type="scientific">Mikania micrantha</name>
    <name type="common">bitter vine</name>
    <dbReference type="NCBI Taxonomy" id="192012"/>
    <lineage>
        <taxon>Eukaryota</taxon>
        <taxon>Viridiplantae</taxon>
        <taxon>Streptophyta</taxon>
        <taxon>Embryophyta</taxon>
        <taxon>Tracheophyta</taxon>
        <taxon>Spermatophyta</taxon>
        <taxon>Magnoliopsida</taxon>
        <taxon>eudicotyledons</taxon>
        <taxon>Gunneridae</taxon>
        <taxon>Pentapetalae</taxon>
        <taxon>asterids</taxon>
        <taxon>campanulids</taxon>
        <taxon>Asterales</taxon>
        <taxon>Asteraceae</taxon>
        <taxon>Asteroideae</taxon>
        <taxon>Heliantheae alliance</taxon>
        <taxon>Eupatorieae</taxon>
        <taxon>Mikania</taxon>
    </lineage>
</organism>
<protein>
    <recommendedName>
        <fullName evidence="4">DUF4219 domain-containing protein</fullName>
    </recommendedName>
</protein>
<gene>
    <name evidence="2" type="ORF">E3N88_23734</name>
</gene>
<keyword evidence="1" id="KW-0175">Coiled coil</keyword>
<keyword evidence="3" id="KW-1185">Reference proteome</keyword>
<reference evidence="2 3" key="1">
    <citation type="submission" date="2019-05" db="EMBL/GenBank/DDBJ databases">
        <title>Mikania micrantha, genome provides insights into the molecular mechanism of rapid growth.</title>
        <authorList>
            <person name="Liu B."/>
        </authorList>
    </citation>
    <scope>NUCLEOTIDE SEQUENCE [LARGE SCALE GENOMIC DNA]</scope>
    <source>
        <strain evidence="2">NLD-2019</strain>
        <tissue evidence="2">Leaf</tissue>
    </source>
</reference>
<comment type="caution">
    <text evidence="2">The sequence shown here is derived from an EMBL/GenBank/DDBJ whole genome shotgun (WGS) entry which is preliminary data.</text>
</comment>
<evidence type="ECO:0000313" key="3">
    <source>
        <dbReference type="Proteomes" id="UP000326396"/>
    </source>
</evidence>
<evidence type="ECO:0000313" key="2">
    <source>
        <dbReference type="EMBL" id="KAD4586133.1"/>
    </source>
</evidence>
<dbReference type="AlphaFoldDB" id="A0A5N6NFV2"/>
<dbReference type="Proteomes" id="UP000326396">
    <property type="component" value="Linkage Group LG2"/>
</dbReference>